<organism evidence="1 2">
    <name type="scientific">Trifolium pratense</name>
    <name type="common">Red clover</name>
    <dbReference type="NCBI Taxonomy" id="57577"/>
    <lineage>
        <taxon>Eukaryota</taxon>
        <taxon>Viridiplantae</taxon>
        <taxon>Streptophyta</taxon>
        <taxon>Embryophyta</taxon>
        <taxon>Tracheophyta</taxon>
        <taxon>Spermatophyta</taxon>
        <taxon>Magnoliopsida</taxon>
        <taxon>eudicotyledons</taxon>
        <taxon>Gunneridae</taxon>
        <taxon>Pentapetalae</taxon>
        <taxon>rosids</taxon>
        <taxon>fabids</taxon>
        <taxon>Fabales</taxon>
        <taxon>Fabaceae</taxon>
        <taxon>Papilionoideae</taxon>
        <taxon>50 kb inversion clade</taxon>
        <taxon>NPAAA clade</taxon>
        <taxon>Hologalegina</taxon>
        <taxon>IRL clade</taxon>
        <taxon>Trifolieae</taxon>
        <taxon>Trifolium</taxon>
    </lineage>
</organism>
<accession>A0ACB0JG41</accession>
<keyword evidence="2" id="KW-1185">Reference proteome</keyword>
<sequence length="917" mass="105587">MVRDFYINLYKEEQHIREPIIAWTTYPSNLENEQASLSDIVLLTECKRALFDMGPNKAPGEDDYPALFFQHYWEIVGNSLHQYVNQVWCNPSLVSSINNTLLVMIPKVDKPEFVSHFRPIALCNVAYKIITKIIVNRIKPLLNNIISPYQSSFIPGRTIHHNIIVAQEMVHAMSKMKGNKSFMSIKIDLEKAYDRLNWNFVGECLKECKFSNKIISIIHHCISSPSFKILWNGNKTDSFTPTRGIRQGDPLSPYLFVICMDRLSHIIADQVEANYWKPMRAGRSGPKISHLIFADDLLLFAEASIEQAHCVMHCLDQFCLASGQKINSQKTQIFFSKNVDQRTRDDIVHHTGFTQVNNLGKYLGANIAPSRSTRGKFQHIIGKIQNRLSGWKQQCLSFAGRLTLSKSVLSSIPYYHMQYAKLPKTLCDDMEKIQRGFLWGDKEERRKPHLIGWDICCLSKNDGGLGFKSPRLMNEAFLMKILWNLINKPDDLWCQVLYSKYGRNKDLRYEISSQPYDSPLWKALSSIWEQFQNHIVWQLGDGNSINFWMDKWTPNGSPLMINATNNIIDTTLLVKDVLTTEGHWDLNFLHTHLNPNIVSQIMAIPAPIGTDGDDTIGWKGTNTHHFTVKSAYDLQHGNDNHINGDWNKIWAWKGPHRIQTFMWIAAHGRLLTNARRSKWGVGVSPICSICGNDEETVIHTLRDCMFATRIWIKLVSSNQITNFFSSFDCREWIFMNLNKRDIGSQEGSWQSIFMVACWHLWNWRNKAIFEEDFQRPNDPSQVILRMTKDIEQYERTLKTGIRIQRETIYIGWKNPHGDWIKLNCDGAYKDSMNIAGCGGLFRDSDGRWLIGYTQRIGDCDALHAEMWGMYTGMEMARRQGYTHLIVESDSKLLIDMVTGRCKLNGKAPILGTPTNPL</sequence>
<reference evidence="1" key="1">
    <citation type="submission" date="2023-10" db="EMBL/GenBank/DDBJ databases">
        <authorList>
            <person name="Rodriguez Cubillos JULIANA M."/>
            <person name="De Vega J."/>
        </authorList>
    </citation>
    <scope>NUCLEOTIDE SEQUENCE</scope>
</reference>
<comment type="caution">
    <text evidence="1">The sequence shown here is derived from an EMBL/GenBank/DDBJ whole genome shotgun (WGS) entry which is preliminary data.</text>
</comment>
<dbReference type="Proteomes" id="UP001177021">
    <property type="component" value="Unassembled WGS sequence"/>
</dbReference>
<name>A0ACB0JG41_TRIPR</name>
<evidence type="ECO:0000313" key="2">
    <source>
        <dbReference type="Proteomes" id="UP001177021"/>
    </source>
</evidence>
<dbReference type="EMBL" id="CASHSV030000034">
    <property type="protein sequence ID" value="CAJ2642943.1"/>
    <property type="molecule type" value="Genomic_DNA"/>
</dbReference>
<evidence type="ECO:0000313" key="1">
    <source>
        <dbReference type="EMBL" id="CAJ2642943.1"/>
    </source>
</evidence>
<proteinExistence type="predicted"/>
<gene>
    <name evidence="1" type="ORF">MILVUS5_LOCUS12308</name>
</gene>
<protein>
    <submittedName>
        <fullName evidence="1">Uncharacterized protein</fullName>
    </submittedName>
</protein>